<evidence type="ECO:0000256" key="3">
    <source>
        <dbReference type="ARBA" id="ARBA00048782"/>
    </source>
</evidence>
<dbReference type="GO" id="GO:0008113">
    <property type="term" value="F:peptide-methionine (S)-S-oxide reductase activity"/>
    <property type="evidence" value="ECO:0007669"/>
    <property type="project" value="UniProtKB-UniRule"/>
</dbReference>
<reference evidence="6" key="2">
    <citation type="journal article" date="2021" name="Microbiome">
        <title>Successional dynamics and alternative stable states in a saline activated sludge microbial community over 9 years.</title>
        <authorList>
            <person name="Wang Y."/>
            <person name="Ye J."/>
            <person name="Ju F."/>
            <person name="Liu L."/>
            <person name="Boyd J.A."/>
            <person name="Deng Y."/>
            <person name="Parks D.H."/>
            <person name="Jiang X."/>
            <person name="Yin X."/>
            <person name="Woodcroft B.J."/>
            <person name="Tyson G.W."/>
            <person name="Hugenholtz P."/>
            <person name="Polz M.F."/>
            <person name="Zhang T."/>
        </authorList>
    </citation>
    <scope>NUCLEOTIDE SEQUENCE</scope>
    <source>
        <strain evidence="6">HKST-UBA03</strain>
    </source>
</reference>
<dbReference type="InterPro" id="IPR002569">
    <property type="entry name" value="Met_Sox_Rdtase_MsrA_dom"/>
</dbReference>
<comment type="caution">
    <text evidence="6">The sequence shown here is derived from an EMBL/GenBank/DDBJ whole genome shotgun (WGS) entry which is preliminary data.</text>
</comment>
<sequence length="183" mass="20826">MQDEQATFGMGCFWCSEAIFQRLRGVKKVVSGYAGGEQVDPDYEQVATGRTGYVECVQISFDPEVISYAELLDVFWHLHDPTQADGQGNDIGSQYRSVIFYHSDEQKDAALTSKKQLEKDGEFAQTIATGIEPFAKFYPAEDYHQNYYNDNQDKMYCKLVIDPKIKKLIEKYSEKMTAAPTEP</sequence>
<dbReference type="EC" id="1.8.4.11" evidence="4"/>
<evidence type="ECO:0000256" key="2">
    <source>
        <dbReference type="ARBA" id="ARBA00047806"/>
    </source>
</evidence>
<protein>
    <recommendedName>
        <fullName evidence="4">Peptide methionine sulfoxide reductase MsrA</fullName>
        <shortName evidence="4">Protein-methionine-S-oxide reductase</shortName>
        <ecNumber evidence="4">1.8.4.11</ecNumber>
    </recommendedName>
    <alternativeName>
        <fullName evidence="4">Peptide-methionine (S)-S-oxide reductase</fullName>
        <shortName evidence="4">Peptide Met(O) reductase</shortName>
    </alternativeName>
</protein>
<organism evidence="6 7">
    <name type="scientific">candidate division WWE3 bacterium</name>
    <dbReference type="NCBI Taxonomy" id="2053526"/>
    <lineage>
        <taxon>Bacteria</taxon>
        <taxon>Katanobacteria</taxon>
    </lineage>
</organism>
<dbReference type="PANTHER" id="PTHR43774:SF1">
    <property type="entry name" value="PEPTIDE METHIONINE SULFOXIDE REDUCTASE MSRA 2"/>
    <property type="match status" value="1"/>
</dbReference>
<dbReference type="InterPro" id="IPR036509">
    <property type="entry name" value="Met_Sox_Rdtase_MsrA_sf"/>
</dbReference>
<proteinExistence type="inferred from homology"/>
<name>A0A955LKL7_UNCKA</name>
<comment type="catalytic activity">
    <reaction evidence="3 4">
        <text>[thioredoxin]-disulfide + L-methionine + H2O = L-methionine (S)-S-oxide + [thioredoxin]-dithiol</text>
        <dbReference type="Rhea" id="RHEA:19993"/>
        <dbReference type="Rhea" id="RHEA-COMP:10698"/>
        <dbReference type="Rhea" id="RHEA-COMP:10700"/>
        <dbReference type="ChEBI" id="CHEBI:15377"/>
        <dbReference type="ChEBI" id="CHEBI:29950"/>
        <dbReference type="ChEBI" id="CHEBI:50058"/>
        <dbReference type="ChEBI" id="CHEBI:57844"/>
        <dbReference type="ChEBI" id="CHEBI:58772"/>
        <dbReference type="EC" id="1.8.4.11"/>
    </reaction>
</comment>
<feature type="active site" evidence="4">
    <location>
        <position position="12"/>
    </location>
</feature>
<dbReference type="SUPFAM" id="SSF55068">
    <property type="entry name" value="Peptide methionine sulfoxide reductase"/>
    <property type="match status" value="1"/>
</dbReference>
<feature type="domain" description="Peptide methionine sulphoxide reductase MsrA" evidence="5">
    <location>
        <begin position="5"/>
        <end position="158"/>
    </location>
</feature>
<evidence type="ECO:0000313" key="7">
    <source>
        <dbReference type="Proteomes" id="UP000751518"/>
    </source>
</evidence>
<comment type="catalytic activity">
    <reaction evidence="2 4">
        <text>L-methionyl-[protein] + [thioredoxin]-disulfide + H2O = L-methionyl-(S)-S-oxide-[protein] + [thioredoxin]-dithiol</text>
        <dbReference type="Rhea" id="RHEA:14217"/>
        <dbReference type="Rhea" id="RHEA-COMP:10698"/>
        <dbReference type="Rhea" id="RHEA-COMP:10700"/>
        <dbReference type="Rhea" id="RHEA-COMP:12313"/>
        <dbReference type="Rhea" id="RHEA-COMP:12315"/>
        <dbReference type="ChEBI" id="CHEBI:15377"/>
        <dbReference type="ChEBI" id="CHEBI:16044"/>
        <dbReference type="ChEBI" id="CHEBI:29950"/>
        <dbReference type="ChEBI" id="CHEBI:44120"/>
        <dbReference type="ChEBI" id="CHEBI:50058"/>
        <dbReference type="EC" id="1.8.4.11"/>
    </reaction>
</comment>
<accession>A0A955LKL7</accession>
<keyword evidence="1 4" id="KW-0560">Oxidoreductase</keyword>
<reference evidence="6" key="1">
    <citation type="submission" date="2020-04" db="EMBL/GenBank/DDBJ databases">
        <authorList>
            <person name="Zhang T."/>
        </authorList>
    </citation>
    <scope>NUCLEOTIDE SEQUENCE</scope>
    <source>
        <strain evidence="6">HKST-UBA03</strain>
    </source>
</reference>
<gene>
    <name evidence="4 6" type="primary">msrA</name>
    <name evidence="6" type="ORF">KC614_00060</name>
</gene>
<dbReference type="AlphaFoldDB" id="A0A955LKL7"/>
<dbReference type="Proteomes" id="UP000751518">
    <property type="component" value="Unassembled WGS sequence"/>
</dbReference>
<comment type="similarity">
    <text evidence="4">Belongs to the MsrA Met sulfoxide reductase family.</text>
</comment>
<dbReference type="HAMAP" id="MF_01401">
    <property type="entry name" value="MsrA"/>
    <property type="match status" value="1"/>
</dbReference>
<dbReference type="PANTHER" id="PTHR43774">
    <property type="entry name" value="PEPTIDE METHIONINE SULFOXIDE REDUCTASE"/>
    <property type="match status" value="1"/>
</dbReference>
<comment type="function">
    <text evidence="4">Has an important function as a repair enzyme for proteins that have been inactivated by oxidation. Catalyzes the reversible oxidation-reduction of methionine sulfoxide in proteins to methionine.</text>
</comment>
<evidence type="ECO:0000256" key="1">
    <source>
        <dbReference type="ARBA" id="ARBA00023002"/>
    </source>
</evidence>
<dbReference type="Gene3D" id="3.30.1060.10">
    <property type="entry name" value="Peptide methionine sulphoxide reductase MsrA"/>
    <property type="match status" value="1"/>
</dbReference>
<evidence type="ECO:0000259" key="5">
    <source>
        <dbReference type="Pfam" id="PF01625"/>
    </source>
</evidence>
<evidence type="ECO:0000256" key="4">
    <source>
        <dbReference type="HAMAP-Rule" id="MF_01401"/>
    </source>
</evidence>
<dbReference type="EMBL" id="JAGQKZ010000001">
    <property type="protein sequence ID" value="MCA9391581.1"/>
    <property type="molecule type" value="Genomic_DNA"/>
</dbReference>
<dbReference type="Pfam" id="PF01625">
    <property type="entry name" value="PMSR"/>
    <property type="match status" value="1"/>
</dbReference>
<dbReference type="NCBIfam" id="TIGR00401">
    <property type="entry name" value="msrA"/>
    <property type="match status" value="1"/>
</dbReference>
<evidence type="ECO:0000313" key="6">
    <source>
        <dbReference type="EMBL" id="MCA9391581.1"/>
    </source>
</evidence>